<dbReference type="SMART" id="SM01332">
    <property type="entry name" value="Cyclin_C"/>
    <property type="match status" value="1"/>
</dbReference>
<dbReference type="InterPro" id="IPR046965">
    <property type="entry name" value="Cyclin_A/B-like"/>
</dbReference>
<evidence type="ECO:0000256" key="4">
    <source>
        <dbReference type="RuleBase" id="RU000383"/>
    </source>
</evidence>
<dbReference type="GO" id="GO:0005634">
    <property type="term" value="C:nucleus"/>
    <property type="evidence" value="ECO:0007669"/>
    <property type="project" value="UniProtKB-ARBA"/>
</dbReference>
<dbReference type="Proteomes" id="UP000594454">
    <property type="component" value="Chromosome 1"/>
</dbReference>
<reference evidence="7 8" key="1">
    <citation type="submission" date="2020-11" db="EMBL/GenBank/DDBJ databases">
        <authorList>
            <person name="Wallbank WR R."/>
            <person name="Pardo Diaz C."/>
            <person name="Kozak K."/>
            <person name="Martin S."/>
            <person name="Jiggins C."/>
            <person name="Moest M."/>
            <person name="Warren A I."/>
            <person name="Generalovic N T."/>
            <person name="Byers J.R.P. K."/>
            <person name="Montejo-Kovacevich G."/>
            <person name="Yen C E."/>
        </authorList>
    </citation>
    <scope>NUCLEOTIDE SEQUENCE [LARGE SCALE GENOMIC DNA]</scope>
</reference>
<keyword evidence="2 4" id="KW-0195">Cyclin</keyword>
<dbReference type="PANTHER" id="PTHR10177">
    <property type="entry name" value="CYCLINS"/>
    <property type="match status" value="1"/>
</dbReference>
<comment type="similarity">
    <text evidence="4">Belongs to the cyclin family.</text>
</comment>
<organism evidence="7 8">
    <name type="scientific">Hermetia illucens</name>
    <name type="common">Black soldier fly</name>
    <dbReference type="NCBI Taxonomy" id="343691"/>
    <lineage>
        <taxon>Eukaryota</taxon>
        <taxon>Metazoa</taxon>
        <taxon>Ecdysozoa</taxon>
        <taxon>Arthropoda</taxon>
        <taxon>Hexapoda</taxon>
        <taxon>Insecta</taxon>
        <taxon>Pterygota</taxon>
        <taxon>Neoptera</taxon>
        <taxon>Endopterygota</taxon>
        <taxon>Diptera</taxon>
        <taxon>Brachycera</taxon>
        <taxon>Stratiomyomorpha</taxon>
        <taxon>Stratiomyidae</taxon>
        <taxon>Hermetiinae</taxon>
        <taxon>Hermetia</taxon>
    </lineage>
</organism>
<evidence type="ECO:0000313" key="8">
    <source>
        <dbReference type="Proteomes" id="UP000594454"/>
    </source>
</evidence>
<dbReference type="SUPFAM" id="SSF47954">
    <property type="entry name" value="Cyclin-like"/>
    <property type="match status" value="2"/>
</dbReference>
<dbReference type="GO" id="GO:0051301">
    <property type="term" value="P:cell division"/>
    <property type="evidence" value="ECO:0007669"/>
    <property type="project" value="UniProtKB-KW"/>
</dbReference>
<dbReference type="FunCoup" id="A0A7R8UC07">
    <property type="interactions" value="648"/>
</dbReference>
<dbReference type="PIRSF" id="PIRSF001771">
    <property type="entry name" value="Cyclin_A_B_D_E"/>
    <property type="match status" value="1"/>
</dbReference>
<dbReference type="InterPro" id="IPR004367">
    <property type="entry name" value="Cyclin_C-dom"/>
</dbReference>
<keyword evidence="8" id="KW-1185">Reference proteome</keyword>
<dbReference type="InterPro" id="IPR013763">
    <property type="entry name" value="Cyclin-like_dom"/>
</dbReference>
<dbReference type="EMBL" id="LR899009">
    <property type="protein sequence ID" value="CAD7077996.1"/>
    <property type="molecule type" value="Genomic_DNA"/>
</dbReference>
<dbReference type="InterPro" id="IPR039361">
    <property type="entry name" value="Cyclin"/>
</dbReference>
<evidence type="ECO:0000259" key="5">
    <source>
        <dbReference type="SMART" id="SM00385"/>
    </source>
</evidence>
<gene>
    <name evidence="7" type="ORF">HERILL_LOCUS1292</name>
</gene>
<dbReference type="InterPro" id="IPR036915">
    <property type="entry name" value="Cyclin-like_sf"/>
</dbReference>
<feature type="domain" description="Cyclin-like" evidence="5">
    <location>
        <begin position="361"/>
        <end position="449"/>
    </location>
</feature>
<dbReference type="InterPro" id="IPR006671">
    <property type="entry name" value="Cyclin_N"/>
</dbReference>
<dbReference type="SMART" id="SM00385">
    <property type="entry name" value="CYCLIN"/>
    <property type="match status" value="2"/>
</dbReference>
<dbReference type="FunFam" id="1.10.472.10:FF:000001">
    <property type="entry name" value="G2/mitotic-specific cyclin"/>
    <property type="match status" value="1"/>
</dbReference>
<evidence type="ECO:0000313" key="7">
    <source>
        <dbReference type="EMBL" id="CAD7077996.1"/>
    </source>
</evidence>
<evidence type="ECO:0008006" key="9">
    <source>
        <dbReference type="Google" id="ProtNLM"/>
    </source>
</evidence>
<dbReference type="CDD" id="cd20509">
    <property type="entry name" value="CYCLIN_CCNB1-like_rpt2"/>
    <property type="match status" value="1"/>
</dbReference>
<keyword evidence="1" id="KW-0132">Cell division</keyword>
<dbReference type="PROSITE" id="PS00292">
    <property type="entry name" value="CYCLINS"/>
    <property type="match status" value="1"/>
</dbReference>
<evidence type="ECO:0000256" key="2">
    <source>
        <dbReference type="ARBA" id="ARBA00023127"/>
    </source>
</evidence>
<dbReference type="InterPro" id="IPR048258">
    <property type="entry name" value="Cyclins_cyclin-box"/>
</dbReference>
<dbReference type="InParanoid" id="A0A7R8UC07"/>
<proteinExistence type="inferred from homology"/>
<dbReference type="Pfam" id="PF02984">
    <property type="entry name" value="Cyclin_C"/>
    <property type="match status" value="1"/>
</dbReference>
<evidence type="ECO:0000259" key="6">
    <source>
        <dbReference type="SMART" id="SM01332"/>
    </source>
</evidence>
<feature type="domain" description="Cyclin-like" evidence="5">
    <location>
        <begin position="263"/>
        <end position="348"/>
    </location>
</feature>
<dbReference type="CDD" id="cd20507">
    <property type="entry name" value="CYCLIN_CCNB1-like_rpt1"/>
    <property type="match status" value="1"/>
</dbReference>
<dbReference type="GO" id="GO:0044772">
    <property type="term" value="P:mitotic cell cycle phase transition"/>
    <property type="evidence" value="ECO:0007669"/>
    <property type="project" value="InterPro"/>
</dbReference>
<dbReference type="AlphaFoldDB" id="A0A7R8UC07"/>
<accession>A0A7R8UC07</accession>
<evidence type="ECO:0000256" key="3">
    <source>
        <dbReference type="ARBA" id="ARBA00023306"/>
    </source>
</evidence>
<protein>
    <recommendedName>
        <fullName evidence="9">Cyclin B</fullName>
    </recommendedName>
</protein>
<name>A0A7R8UC07_HERIL</name>
<evidence type="ECO:0000256" key="1">
    <source>
        <dbReference type="ARBA" id="ARBA00022618"/>
    </source>
</evidence>
<feature type="domain" description="Cyclin C-terminal" evidence="6">
    <location>
        <begin position="357"/>
        <end position="480"/>
    </location>
</feature>
<dbReference type="OMA" id="VSYKMRA"/>
<dbReference type="OrthoDB" id="5590282at2759"/>
<dbReference type="Gene3D" id="1.10.472.10">
    <property type="entry name" value="Cyclin-like"/>
    <property type="match status" value="2"/>
</dbReference>
<sequence length="490" mass="55121">MMTTRLRANKVDENDTQQKAKKASQLLKAGTVGLTKRAALGELGNRALVKTNDVQKENVNCLKNAKARVDSHWKKTEFLSSAANKVVLAKAPKQPTVPLKTTISEIKVLKPRVVTKPKAVEKQASQPQPVSLQQIIAPVRREESNVSRRSLSKLKAVLCKEKKEKPKAVAVIAPHVSAPIVVPSSEQPKSIEVNCKITAHSSSLIDEVENIDAGDSKNLLLVSEYANDIYSYLFQLELQMPVRKAHLDKQAEVTPKMRAVLLDWINEVHFQFRLLPETYHLTVALIDRYLQEVPTTQRQYLQLVGIGALFLASKYEELYPPEIGDFVYIADDTYSKHEILAIEQKIIKTIDYNLGRPSSIHFLRRFSKAASTVEDTHMLAKYLIELVSIDYTLAHHRPSEVAAASLFLALKLFNKDTKITDDQLWTNTLKFYTGYTADNLRPLVKKIATLLKNAPTAQLKAVFNKYQSSKFDKIALKSELNASRLEKLIS</sequence>
<dbReference type="Pfam" id="PF00134">
    <property type="entry name" value="Cyclin_N"/>
    <property type="match status" value="1"/>
</dbReference>
<dbReference type="GO" id="GO:0016538">
    <property type="term" value="F:cyclin-dependent protein serine/threonine kinase regulator activity"/>
    <property type="evidence" value="ECO:0007669"/>
    <property type="project" value="InterPro"/>
</dbReference>
<keyword evidence="3" id="KW-0131">Cell cycle</keyword>